<keyword evidence="3" id="KW-1185">Reference proteome</keyword>
<evidence type="ECO:0000313" key="3">
    <source>
        <dbReference type="Proteomes" id="UP001160390"/>
    </source>
</evidence>
<evidence type="ECO:0008006" key="4">
    <source>
        <dbReference type="Google" id="ProtNLM"/>
    </source>
</evidence>
<protein>
    <recommendedName>
        <fullName evidence="4">Hydrophobin</fullName>
    </recommendedName>
</protein>
<keyword evidence="1" id="KW-0732">Signal</keyword>
<evidence type="ECO:0000313" key="2">
    <source>
        <dbReference type="EMBL" id="CAI6099884.1"/>
    </source>
</evidence>
<dbReference type="EMBL" id="CABFNP030001329">
    <property type="protein sequence ID" value="CAI6099884.1"/>
    <property type="molecule type" value="Genomic_DNA"/>
</dbReference>
<evidence type="ECO:0000256" key="1">
    <source>
        <dbReference type="SAM" id="SignalP"/>
    </source>
</evidence>
<sequence length="132" mass="14269">MKAIRPFLLSISLLVQQCSAGATYVYPDGTDSKYDYPCDPNTDVSICCGGLVACQTSCVKLGPEIEGGDHAPKRTIPNAPTIVLGISLISCINSTKKENSYCCDFDPGCYDSNQVFDLFPANPTIYAVWDEL</sequence>
<reference evidence="2" key="1">
    <citation type="submission" date="2023-01" db="EMBL/GenBank/DDBJ databases">
        <authorList>
            <person name="Piombo E."/>
        </authorList>
    </citation>
    <scope>NUCLEOTIDE SEQUENCE</scope>
</reference>
<accession>A0AA35VSI6</accession>
<organism evidence="2 3">
    <name type="scientific">Clonostachys chloroleuca</name>
    <dbReference type="NCBI Taxonomy" id="1926264"/>
    <lineage>
        <taxon>Eukaryota</taxon>
        <taxon>Fungi</taxon>
        <taxon>Dikarya</taxon>
        <taxon>Ascomycota</taxon>
        <taxon>Pezizomycotina</taxon>
        <taxon>Sordariomycetes</taxon>
        <taxon>Hypocreomycetidae</taxon>
        <taxon>Hypocreales</taxon>
        <taxon>Bionectriaceae</taxon>
        <taxon>Clonostachys</taxon>
    </lineage>
</organism>
<dbReference type="Proteomes" id="UP001160390">
    <property type="component" value="Unassembled WGS sequence"/>
</dbReference>
<comment type="caution">
    <text evidence="2">The sequence shown here is derived from an EMBL/GenBank/DDBJ whole genome shotgun (WGS) entry which is preliminary data.</text>
</comment>
<gene>
    <name evidence="2" type="ORF">CCHLO57077_00011667</name>
</gene>
<proteinExistence type="predicted"/>
<feature type="chain" id="PRO_5041340695" description="Hydrophobin" evidence="1">
    <location>
        <begin position="21"/>
        <end position="132"/>
    </location>
</feature>
<dbReference type="AlphaFoldDB" id="A0AA35VSI6"/>
<name>A0AA35VSI6_9HYPO</name>
<feature type="signal peptide" evidence="1">
    <location>
        <begin position="1"/>
        <end position="20"/>
    </location>
</feature>